<dbReference type="GO" id="GO:0090228">
    <property type="term" value="P:positive regulation of red or far-red light signaling pathway"/>
    <property type="evidence" value="ECO:0007669"/>
    <property type="project" value="InterPro"/>
</dbReference>
<dbReference type="Proteomes" id="UP001188597">
    <property type="component" value="Unassembled WGS sequence"/>
</dbReference>
<feature type="non-terminal residue" evidence="2">
    <location>
        <position position="1"/>
    </location>
</feature>
<dbReference type="GO" id="GO:0009507">
    <property type="term" value="C:chloroplast"/>
    <property type="evidence" value="ECO:0007669"/>
    <property type="project" value="InterPro"/>
</dbReference>
<dbReference type="GO" id="GO:0005634">
    <property type="term" value="C:nucleus"/>
    <property type="evidence" value="ECO:0007669"/>
    <property type="project" value="InterPro"/>
</dbReference>
<dbReference type="AlphaFoldDB" id="A0AA88VUL8"/>
<dbReference type="PANTHER" id="PTHR35720:SF1">
    <property type="entry name" value="PROTEIN PLASTID TRANSCRIPTIONALLY ACTIVE 12, CHLOROPLASTIC"/>
    <property type="match status" value="1"/>
</dbReference>
<dbReference type="GO" id="GO:0009416">
    <property type="term" value="P:response to light stimulus"/>
    <property type="evidence" value="ECO:0007669"/>
    <property type="project" value="InterPro"/>
</dbReference>
<evidence type="ECO:0000256" key="1">
    <source>
        <dbReference type="SAM" id="MobiDB-lite"/>
    </source>
</evidence>
<feature type="region of interest" description="Disordered" evidence="1">
    <location>
        <begin position="272"/>
        <end position="367"/>
    </location>
</feature>
<evidence type="ECO:0000313" key="2">
    <source>
        <dbReference type="EMBL" id="KAK3015761.1"/>
    </source>
</evidence>
<comment type="caution">
    <text evidence="2">The sequence shown here is derived from an EMBL/GenBank/DDBJ whole genome shotgun (WGS) entry which is preliminary data.</text>
</comment>
<proteinExistence type="predicted"/>
<dbReference type="GO" id="GO:0045893">
    <property type="term" value="P:positive regulation of DNA-templated transcription"/>
    <property type="evidence" value="ECO:0007669"/>
    <property type="project" value="TreeGrafter"/>
</dbReference>
<protein>
    <submittedName>
        <fullName evidence="2">Uncharacterized protein</fullName>
    </submittedName>
</protein>
<dbReference type="InterPro" id="IPR034581">
    <property type="entry name" value="PTAC12"/>
</dbReference>
<organism evidence="2 3">
    <name type="scientific">Escallonia herrerae</name>
    <dbReference type="NCBI Taxonomy" id="1293975"/>
    <lineage>
        <taxon>Eukaryota</taxon>
        <taxon>Viridiplantae</taxon>
        <taxon>Streptophyta</taxon>
        <taxon>Embryophyta</taxon>
        <taxon>Tracheophyta</taxon>
        <taxon>Spermatophyta</taxon>
        <taxon>Magnoliopsida</taxon>
        <taxon>eudicotyledons</taxon>
        <taxon>Gunneridae</taxon>
        <taxon>Pentapetalae</taxon>
        <taxon>asterids</taxon>
        <taxon>campanulids</taxon>
        <taxon>Escalloniales</taxon>
        <taxon>Escalloniaceae</taxon>
        <taxon>Escallonia</taxon>
    </lineage>
</organism>
<sequence>MLRLNGKLGVSGLLERQLLEVIIGGYRSASSRNDSGSSGSSSGDFRRSVFPISAVDREPGELSSESGSDEGIDSESRAKDGNKGSTYATFASEILGDDCNSGLVVGLTSLLASVFEAPLTGTMVISLFKPSSIVPFLQGSKWLLCNDVIVGSKGTVVDKGGMRLSESVISGSRVEDVANARAGFRSMVSPGFAANKSSSFRLLQTHKNTCSRATTVDDPGSFPTSIWRVNVDLRTPFKRTSLLPCIKCEKSEKNEGHIEHVSVERAPYHNYMDSTSGQLEPASGARASIPGHEYWPEGTASRVRAASAPEPTGVSTGAPSYGKSPGSRRKKYKASGAASESTSVTLNDPMEADSLIDGTEEPKDSSDYVVYQSDPEIKELTEYEEDKKLGRPHAFIDPKVKKSIEEPRTSEELWWNWRKPDKEQWSRWQRRRPDVETVFLKAMAETGQVKLYGEHPTMTETSLYRARRHLYKEE</sequence>
<accession>A0AA88VUL8</accession>
<gene>
    <name evidence="2" type="ORF">RJ639_005495</name>
</gene>
<evidence type="ECO:0000313" key="3">
    <source>
        <dbReference type="Proteomes" id="UP001188597"/>
    </source>
</evidence>
<dbReference type="PANTHER" id="PTHR35720">
    <property type="entry name" value="PROTEIN PLASTID TRANSCRIPTIONALLY ACTIVE 12, CHLOROPLASTIC"/>
    <property type="match status" value="1"/>
</dbReference>
<name>A0AA88VUL8_9ASTE</name>
<keyword evidence="3" id="KW-1185">Reference proteome</keyword>
<dbReference type="GO" id="GO:0042793">
    <property type="term" value="P:plastid transcription"/>
    <property type="evidence" value="ECO:0007669"/>
    <property type="project" value="TreeGrafter"/>
</dbReference>
<feature type="region of interest" description="Disordered" evidence="1">
    <location>
        <begin position="57"/>
        <end position="83"/>
    </location>
</feature>
<reference evidence="2" key="1">
    <citation type="submission" date="2022-12" db="EMBL/GenBank/DDBJ databases">
        <title>Draft genome assemblies for two species of Escallonia (Escalloniales).</title>
        <authorList>
            <person name="Chanderbali A."/>
            <person name="Dervinis C."/>
            <person name="Anghel I."/>
            <person name="Soltis D."/>
            <person name="Soltis P."/>
            <person name="Zapata F."/>
        </authorList>
    </citation>
    <scope>NUCLEOTIDE SEQUENCE</scope>
    <source>
        <strain evidence="2">UCBG64.0493</strain>
        <tissue evidence="2">Leaf</tissue>
    </source>
</reference>
<dbReference type="EMBL" id="JAVXUP010001120">
    <property type="protein sequence ID" value="KAK3015761.1"/>
    <property type="molecule type" value="Genomic_DNA"/>
</dbReference>